<feature type="transmembrane region" description="Helical" evidence="1">
    <location>
        <begin position="15"/>
        <end position="34"/>
    </location>
</feature>
<keyword evidence="1" id="KW-0812">Transmembrane</keyword>
<keyword evidence="3" id="KW-1185">Reference proteome</keyword>
<gene>
    <name evidence="2" type="ORF">D3Y57_04670</name>
</gene>
<keyword evidence="2" id="KW-0614">Plasmid</keyword>
<evidence type="ECO:0000313" key="2">
    <source>
        <dbReference type="EMBL" id="AYJ85315.1"/>
    </source>
</evidence>
<keyword evidence="1" id="KW-0472">Membrane</keyword>
<accession>A0A494TJK8</accession>
<evidence type="ECO:0000313" key="3">
    <source>
        <dbReference type="Proteomes" id="UP000276254"/>
    </source>
</evidence>
<feature type="transmembrane region" description="Helical" evidence="1">
    <location>
        <begin position="46"/>
        <end position="70"/>
    </location>
</feature>
<reference evidence="2 3" key="1">
    <citation type="submission" date="2018-09" db="EMBL/GenBank/DDBJ databases">
        <title>Sphingomonas peninsula sp. nov., isolated from fildes peninsula, Antarctic soil.</title>
        <authorList>
            <person name="Yingchao G."/>
        </authorList>
    </citation>
    <scope>NUCLEOTIDE SEQUENCE [LARGE SCALE GENOMIC DNA]</scope>
    <source>
        <strain evidence="2 3">YZ-8</strain>
        <plasmid evidence="2 3">unnamed1</plasmid>
    </source>
</reference>
<dbReference type="AlphaFoldDB" id="A0A494TJK8"/>
<dbReference type="Proteomes" id="UP000276254">
    <property type="component" value="Plasmid unnamed1"/>
</dbReference>
<dbReference type="RefSeq" id="WP_121151790.1">
    <property type="nucleotide sequence ID" value="NZ_CP032828.1"/>
</dbReference>
<dbReference type="KEGG" id="spha:D3Y57_04670"/>
<dbReference type="InterPro" id="IPR011231">
    <property type="entry name" value="Phage_VT1-Sakai_H0018"/>
</dbReference>
<dbReference type="Pfam" id="PF09956">
    <property type="entry name" value="Phage_cement_2"/>
    <property type="match status" value="1"/>
</dbReference>
<proteinExistence type="predicted"/>
<sequence>MKNYVQLGDNVTLPAPYAVASGGGALIGSIFGVASADAAPGADVSFCRVGAFTLAKAAGTAWTVGVKLYWDTPVVLQHDAELLARVVLPLAVALVGVSAGVVVPLDNLSGSSPIAPIPLAISDFKKGEYSIGGVAKTLFDLWVGKDEFDPWTGSNVIPGTGMVNTSTGQSGVEFPSPIVLPAVFDPSNMDEGITAVIHSKWDFVPSESGWGYIFRQELFANDDVDYSNRYNAQLNVTANEADRSIQFTAGSYGDTQILDLTAGNVFHSAVSMKTGSILNSVNGNVSAEVAAEAISATSFGLNLSRTTSYKGTFTHTIERIEFYPVQSAASLQALSTLV</sequence>
<name>A0A494TJK8_SPHPE</name>
<feature type="transmembrane region" description="Helical" evidence="1">
    <location>
        <begin position="82"/>
        <end position="103"/>
    </location>
</feature>
<protein>
    <submittedName>
        <fullName evidence="2">DUF2190 family protein</fullName>
    </submittedName>
</protein>
<keyword evidence="1" id="KW-1133">Transmembrane helix</keyword>
<organism evidence="2 3">
    <name type="scientific">Sphingomonas paeninsulae</name>
    <dbReference type="NCBI Taxonomy" id="2319844"/>
    <lineage>
        <taxon>Bacteria</taxon>
        <taxon>Pseudomonadati</taxon>
        <taxon>Pseudomonadota</taxon>
        <taxon>Alphaproteobacteria</taxon>
        <taxon>Sphingomonadales</taxon>
        <taxon>Sphingomonadaceae</taxon>
        <taxon>Sphingomonas</taxon>
    </lineage>
</organism>
<dbReference type="OrthoDB" id="5365964at2"/>
<evidence type="ECO:0000256" key="1">
    <source>
        <dbReference type="SAM" id="Phobius"/>
    </source>
</evidence>
<geneLocation type="plasmid" evidence="2">
    <name>unnamed1</name>
</geneLocation>
<dbReference type="EMBL" id="CP032828">
    <property type="protein sequence ID" value="AYJ85315.1"/>
    <property type="molecule type" value="Genomic_DNA"/>
</dbReference>